<dbReference type="Gene3D" id="2.10.260.10">
    <property type="match status" value="1"/>
</dbReference>
<proteinExistence type="predicted"/>
<organism evidence="2 3">
    <name type="scientific">Lysinibacillus piscis</name>
    <dbReference type="NCBI Taxonomy" id="2518931"/>
    <lineage>
        <taxon>Bacteria</taxon>
        <taxon>Bacillati</taxon>
        <taxon>Bacillota</taxon>
        <taxon>Bacilli</taxon>
        <taxon>Bacillales</taxon>
        <taxon>Bacillaceae</taxon>
        <taxon>Lysinibacillus</taxon>
    </lineage>
</organism>
<evidence type="ECO:0000313" key="3">
    <source>
        <dbReference type="Proteomes" id="UP001065593"/>
    </source>
</evidence>
<dbReference type="EMBL" id="BRZA01000001">
    <property type="protein sequence ID" value="GLC87515.1"/>
    <property type="molecule type" value="Genomic_DNA"/>
</dbReference>
<dbReference type="RefSeq" id="WP_264987239.1">
    <property type="nucleotide sequence ID" value="NZ_BRZA01000001.1"/>
</dbReference>
<dbReference type="InterPro" id="IPR037914">
    <property type="entry name" value="SpoVT-AbrB_sf"/>
</dbReference>
<keyword evidence="3" id="KW-1185">Reference proteome</keyword>
<reference evidence="2" key="1">
    <citation type="submission" date="2022-08" db="EMBL/GenBank/DDBJ databases">
        <title>Draft genome sequence of Lysinibacillus sp. strain KH24.</title>
        <authorList>
            <person name="Kanbe H."/>
            <person name="Itoh H."/>
        </authorList>
    </citation>
    <scope>NUCLEOTIDE SEQUENCE</scope>
    <source>
        <strain evidence="2">KH24</strain>
    </source>
</reference>
<dbReference type="SUPFAM" id="SSF89447">
    <property type="entry name" value="AbrB/MazE/MraZ-like"/>
    <property type="match status" value="1"/>
</dbReference>
<gene>
    <name evidence="2" type="primary">abrB_1</name>
    <name evidence="2" type="ORF">LYSBPC_06420</name>
</gene>
<dbReference type="Pfam" id="PF04014">
    <property type="entry name" value="MazE_antitoxin"/>
    <property type="match status" value="1"/>
</dbReference>
<comment type="caution">
    <text evidence="2">The sequence shown here is derived from an EMBL/GenBank/DDBJ whole genome shotgun (WGS) entry which is preliminary data.</text>
</comment>
<dbReference type="NCBIfam" id="TIGR01439">
    <property type="entry name" value="lp_hng_hel_AbrB"/>
    <property type="match status" value="1"/>
</dbReference>
<protein>
    <submittedName>
        <fullName evidence="2">AbrB family transcriptional regulator</fullName>
    </submittedName>
</protein>
<evidence type="ECO:0000313" key="2">
    <source>
        <dbReference type="EMBL" id="GLC87515.1"/>
    </source>
</evidence>
<accession>A0ABQ5NGW0</accession>
<sequence length="84" mass="8977">MQFNKKMSKTGGITLPAALRRTLGIEAGEKFNINLQGDGSILLKRSQGSCLLCEAEDALVSHNGRLICQSCVNTLHTKVGEGFG</sequence>
<evidence type="ECO:0000259" key="1">
    <source>
        <dbReference type="SMART" id="SM00966"/>
    </source>
</evidence>
<feature type="domain" description="SpoVT-AbrB" evidence="1">
    <location>
        <begin position="5"/>
        <end position="49"/>
    </location>
</feature>
<dbReference type="Proteomes" id="UP001065593">
    <property type="component" value="Unassembled WGS sequence"/>
</dbReference>
<name>A0ABQ5NGW0_9BACI</name>
<dbReference type="SMART" id="SM00966">
    <property type="entry name" value="SpoVT_AbrB"/>
    <property type="match status" value="1"/>
</dbReference>
<dbReference type="InterPro" id="IPR007159">
    <property type="entry name" value="SpoVT-AbrB_dom"/>
</dbReference>